<name>A0A1V0DVN3_NEILA</name>
<reference evidence="1 3" key="1">
    <citation type="submission" date="2017-03" db="EMBL/GenBank/DDBJ databases">
        <title>N. lactamica Y92-1009 whole genome sequence.</title>
        <authorList>
            <person name="Pandey A.K."/>
            <person name="Read R.C."/>
        </authorList>
    </citation>
    <scope>NUCLEOTIDE SEQUENCE [LARGE SCALE GENOMIC DNA]</scope>
    <source>
        <strain evidence="1 3">Y92-1009</strain>
    </source>
</reference>
<evidence type="ECO:0000313" key="4">
    <source>
        <dbReference type="Proteomes" id="UP000254193"/>
    </source>
</evidence>
<evidence type="ECO:0000313" key="2">
    <source>
        <dbReference type="EMBL" id="SUA17341.1"/>
    </source>
</evidence>
<evidence type="ECO:0000313" key="3">
    <source>
        <dbReference type="Proteomes" id="UP000191249"/>
    </source>
</evidence>
<protein>
    <submittedName>
        <fullName evidence="2">Uncharacterized protein</fullName>
    </submittedName>
</protein>
<gene>
    <name evidence="1" type="ORF">B2G52_09445</name>
    <name evidence="2" type="ORF">NCTC10616_01007</name>
</gene>
<sequence length="122" mass="13976">MDELSNLRWSVVAMTQDPDTQKKITGSRHTAGEEIVLEFTDAFEECLDKGSILTTRQKEMLLNLNAYISSISGDGFDFIWLDESGLYSQEWGNIRTLAKQVLKEFGWENICASPLYEKIYIK</sequence>
<dbReference type="Proteomes" id="UP000254193">
    <property type="component" value="Unassembled WGS sequence"/>
</dbReference>
<dbReference type="EMBL" id="CP019894">
    <property type="protein sequence ID" value="ARB05071.1"/>
    <property type="molecule type" value="Genomic_DNA"/>
</dbReference>
<evidence type="ECO:0000313" key="1">
    <source>
        <dbReference type="EMBL" id="ARB05071.1"/>
    </source>
</evidence>
<proteinExistence type="predicted"/>
<dbReference type="EMBL" id="UGRO01000002">
    <property type="protein sequence ID" value="SUA17341.1"/>
    <property type="molecule type" value="Genomic_DNA"/>
</dbReference>
<reference evidence="2 4" key="2">
    <citation type="submission" date="2018-06" db="EMBL/GenBank/DDBJ databases">
        <authorList>
            <consortium name="Pathogen Informatics"/>
            <person name="Doyle S."/>
        </authorList>
    </citation>
    <scope>NUCLEOTIDE SEQUENCE [LARGE SCALE GENOMIC DNA]</scope>
    <source>
        <strain evidence="2 4">NCTC10616</strain>
    </source>
</reference>
<organism evidence="2 4">
    <name type="scientific">Neisseria lactamica</name>
    <dbReference type="NCBI Taxonomy" id="486"/>
    <lineage>
        <taxon>Bacteria</taxon>
        <taxon>Pseudomonadati</taxon>
        <taxon>Pseudomonadota</taxon>
        <taxon>Betaproteobacteria</taxon>
        <taxon>Neisseriales</taxon>
        <taxon>Neisseriaceae</taxon>
        <taxon>Neisseria</taxon>
    </lineage>
</organism>
<dbReference type="RefSeq" id="WP_003712418.1">
    <property type="nucleotide sequence ID" value="NZ_CAUJPO010000077.1"/>
</dbReference>
<keyword evidence="4" id="KW-1185">Reference proteome</keyword>
<dbReference type="AlphaFoldDB" id="A0A1V0DVN3"/>
<accession>A0A1V0DVN3</accession>
<dbReference type="Proteomes" id="UP000191249">
    <property type="component" value="Chromosome"/>
</dbReference>